<dbReference type="Proteomes" id="UP000092482">
    <property type="component" value="Chromosome"/>
</dbReference>
<dbReference type="SUPFAM" id="SSF53448">
    <property type="entry name" value="Nucleotide-diphospho-sugar transferases"/>
    <property type="match status" value="1"/>
</dbReference>
<dbReference type="InterPro" id="IPR029044">
    <property type="entry name" value="Nucleotide-diphossugar_trans"/>
</dbReference>
<dbReference type="EC" id="2.7.7.60" evidence="3"/>
<name>A0A1B1NEZ4_9MICO</name>
<organism evidence="3 4">
    <name type="scientific">Serinicoccus hydrothermalis</name>
    <dbReference type="NCBI Taxonomy" id="1758689"/>
    <lineage>
        <taxon>Bacteria</taxon>
        <taxon>Bacillati</taxon>
        <taxon>Actinomycetota</taxon>
        <taxon>Actinomycetes</taxon>
        <taxon>Micrococcales</taxon>
        <taxon>Ornithinimicrobiaceae</taxon>
        <taxon>Serinicoccus</taxon>
    </lineage>
</organism>
<protein>
    <submittedName>
        <fullName evidence="3">2-C-methyl-D-erythritol 4-phosphate cytidylyltransferase</fullName>
        <ecNumber evidence="3">2.7.7.60</ecNumber>
    </submittedName>
</protein>
<dbReference type="InterPro" id="IPR034683">
    <property type="entry name" value="IspD/TarI"/>
</dbReference>
<evidence type="ECO:0000313" key="3">
    <source>
        <dbReference type="EMBL" id="ANS80007.1"/>
    </source>
</evidence>
<dbReference type="PROSITE" id="PS01295">
    <property type="entry name" value="ISPD"/>
    <property type="match status" value="1"/>
</dbReference>
<reference evidence="3 4" key="1">
    <citation type="submission" date="2016-03" db="EMBL/GenBank/DDBJ databases">
        <title>Shallow-sea hydrothermal system.</title>
        <authorList>
            <person name="Tang K."/>
        </authorList>
    </citation>
    <scope>NUCLEOTIDE SEQUENCE [LARGE SCALE GENOMIC DNA]</scope>
    <source>
        <strain evidence="3 4">JLT9</strain>
    </source>
</reference>
<dbReference type="KEGG" id="serj:SGUI_2611"/>
<keyword evidence="1 3" id="KW-0808">Transferase</keyword>
<dbReference type="PANTHER" id="PTHR32125">
    <property type="entry name" value="2-C-METHYL-D-ERYTHRITOL 4-PHOSPHATE CYTIDYLYLTRANSFERASE, CHLOROPLASTIC"/>
    <property type="match status" value="1"/>
</dbReference>
<proteinExistence type="predicted"/>
<keyword evidence="4" id="KW-1185">Reference proteome</keyword>
<dbReference type="InterPro" id="IPR027417">
    <property type="entry name" value="P-loop_NTPase"/>
</dbReference>
<dbReference type="Gene3D" id="3.40.50.300">
    <property type="entry name" value="P-loop containing nucleotide triphosphate hydrolases"/>
    <property type="match status" value="1"/>
</dbReference>
<dbReference type="GO" id="GO:0050518">
    <property type="term" value="F:2-C-methyl-D-erythritol 4-phosphate cytidylyltransferase activity"/>
    <property type="evidence" value="ECO:0007669"/>
    <property type="project" value="UniProtKB-EC"/>
</dbReference>
<dbReference type="InterPro" id="IPR050088">
    <property type="entry name" value="IspD/TarI_cytidylyltransf_bact"/>
</dbReference>
<dbReference type="Pfam" id="PF13671">
    <property type="entry name" value="AAA_33"/>
    <property type="match status" value="1"/>
</dbReference>
<dbReference type="Pfam" id="PF01128">
    <property type="entry name" value="IspD"/>
    <property type="match status" value="1"/>
</dbReference>
<dbReference type="InterPro" id="IPR018294">
    <property type="entry name" value="ISPD_synthase_CS"/>
</dbReference>
<dbReference type="Gene3D" id="3.90.550.10">
    <property type="entry name" value="Spore Coat Polysaccharide Biosynthesis Protein SpsA, Chain A"/>
    <property type="match status" value="1"/>
</dbReference>
<dbReference type="SUPFAM" id="SSF52540">
    <property type="entry name" value="P-loop containing nucleoside triphosphate hydrolases"/>
    <property type="match status" value="1"/>
</dbReference>
<sequence length="355" mass="37282">MAPPGPGTAEVEEALAEVPVPEDVHVAVVPGGAERTDSVSAGLATLRTDVGIVLVHDAARAFTPPEVFDRVVHTVRSGHAAVVPALPVTDTVKAVRSHGDVEIVTGTPDRASLRAVQTPQGFLRETLERAHAQVVGARRHTDDAGMVEASGVHVAVVPGHPRAMKVTTPLDLVVATAWAEVQGEGARTGPCLVVLSGLPGVGKTTLARELCARRGAVHLRVDTVEQSLLGSGIRETELGAGGYAATLAIAADQLRVGLDAVADLVNAVPEAREAWEELAESAGARLVRVELVCADEEVHRARVEDRTGDIEGHRLPTWAQVVERAWEPWPGAELRIDTGRTSVADAATLVEEACR</sequence>
<dbReference type="AlphaFoldDB" id="A0A1B1NEZ4"/>
<dbReference type="STRING" id="1758689.SGUI_2611"/>
<keyword evidence="2 3" id="KW-0548">Nucleotidyltransferase</keyword>
<evidence type="ECO:0000256" key="2">
    <source>
        <dbReference type="ARBA" id="ARBA00022695"/>
    </source>
</evidence>
<dbReference type="PATRIC" id="fig|1758689.4.peg.2726"/>
<accession>A0A1B1NEZ4</accession>
<evidence type="ECO:0000256" key="1">
    <source>
        <dbReference type="ARBA" id="ARBA00022679"/>
    </source>
</evidence>
<evidence type="ECO:0000313" key="4">
    <source>
        <dbReference type="Proteomes" id="UP000092482"/>
    </source>
</evidence>
<dbReference type="PANTHER" id="PTHR32125:SF4">
    <property type="entry name" value="2-C-METHYL-D-ERYTHRITOL 4-PHOSPHATE CYTIDYLYLTRANSFERASE, CHLOROPLASTIC"/>
    <property type="match status" value="1"/>
</dbReference>
<dbReference type="GO" id="GO:0008299">
    <property type="term" value="P:isoprenoid biosynthetic process"/>
    <property type="evidence" value="ECO:0007669"/>
    <property type="project" value="InterPro"/>
</dbReference>
<dbReference type="EMBL" id="CP014989">
    <property type="protein sequence ID" value="ANS80007.1"/>
    <property type="molecule type" value="Genomic_DNA"/>
</dbReference>
<gene>
    <name evidence="3" type="ORF">SGUI_2611</name>
</gene>